<evidence type="ECO:0000256" key="10">
    <source>
        <dbReference type="ARBA" id="ARBA00023316"/>
    </source>
</evidence>
<comment type="caution">
    <text evidence="18">The sequence shown here is derived from an EMBL/GenBank/DDBJ whole genome shotgun (WGS) entry which is preliminary data.</text>
</comment>
<dbReference type="InterPro" id="IPR011050">
    <property type="entry name" value="Pectin_lyase_fold/virulence"/>
</dbReference>
<evidence type="ECO:0000256" key="3">
    <source>
        <dbReference type="ARBA" id="ARBA00022525"/>
    </source>
</evidence>
<dbReference type="EMBL" id="JABELV010000164">
    <property type="protein sequence ID" value="KAG7528858.1"/>
    <property type="molecule type" value="Genomic_DNA"/>
</dbReference>
<evidence type="ECO:0000256" key="16">
    <source>
        <dbReference type="RuleBase" id="RU361169"/>
    </source>
</evidence>
<evidence type="ECO:0000256" key="12">
    <source>
        <dbReference type="ARBA" id="ARBA00038933"/>
    </source>
</evidence>
<evidence type="ECO:0000256" key="7">
    <source>
        <dbReference type="ARBA" id="ARBA00023157"/>
    </source>
</evidence>
<sequence>MQLKSLTAILPLLATASAFPSLIARENDSNQANKSKTCVVPAGGSNATDDTPAINKAFTDCAKDGTVVFEEGVDYFVMTPFRATNLSNVDIHLKGNIHLPQDIPTVQAIVNATGTAWLSGVWMSLQGDDVSWYGSKNVSSGWIYAYGQAWWDKNAENPTGTGLLGRPHLANFELNNAYIDGWKVRKPIAWNMAISGTNFTIKNTIIDAFTSGGFPFNTDGFDIKADGVLIDGFTVSNGDDAVAIQSGAANVLVQNGYIGHHSHGMSIGSLGQNQGLFASVSNVTIRDITVDGAVYASRIKSWVGGQGLVSNVTYENFRLNNVTFPIFVTQTYFNQGSQQSQIENGAVTGRPNNSSVILKDISFRNFAGNINYYDPGDRSCVSDPCWYDASISDRENPGTHSVVLECSNSTTCSGFTMENIQVFPQPMLEPNVICINVGEESNPDLGFRCPGGNYNGTFVAV</sequence>
<feature type="chain" id="PRO_5035453697" description="galacturonan 1,4-alpha-galacturonidase" evidence="17">
    <location>
        <begin position="19"/>
        <end position="461"/>
    </location>
</feature>
<evidence type="ECO:0000256" key="6">
    <source>
        <dbReference type="ARBA" id="ARBA00022801"/>
    </source>
</evidence>
<keyword evidence="7" id="KW-1015">Disulfide bond</keyword>
<dbReference type="EC" id="3.2.1.67" evidence="12"/>
<evidence type="ECO:0000256" key="5">
    <source>
        <dbReference type="ARBA" id="ARBA00022737"/>
    </source>
</evidence>
<comment type="function">
    <text evidence="11">Specific in hydrolyzing the terminal glycosidic bond of polygalacturonic acid and oligogalacturonates.</text>
</comment>
<keyword evidence="9 16" id="KW-0326">Glycosidase</keyword>
<evidence type="ECO:0000256" key="4">
    <source>
        <dbReference type="ARBA" id="ARBA00022729"/>
    </source>
</evidence>
<keyword evidence="3" id="KW-0964">Secreted</keyword>
<dbReference type="InterPro" id="IPR000743">
    <property type="entry name" value="Glyco_hydro_28"/>
</dbReference>
<evidence type="ECO:0000256" key="2">
    <source>
        <dbReference type="ARBA" id="ARBA00008834"/>
    </source>
</evidence>
<evidence type="ECO:0000256" key="14">
    <source>
        <dbReference type="ARBA" id="ARBA00042262"/>
    </source>
</evidence>
<keyword evidence="10" id="KW-0961">Cell wall biogenesis/degradation</keyword>
<dbReference type="GO" id="GO:0005576">
    <property type="term" value="C:extracellular region"/>
    <property type="evidence" value="ECO:0007669"/>
    <property type="project" value="UniProtKB-SubCell"/>
</dbReference>
<dbReference type="GO" id="GO:0047911">
    <property type="term" value="F:galacturan 1,4-alpha-galacturonidase activity"/>
    <property type="evidence" value="ECO:0007669"/>
    <property type="project" value="UniProtKB-EC"/>
</dbReference>
<dbReference type="Pfam" id="PF00295">
    <property type="entry name" value="Glyco_hydro_28"/>
    <property type="match status" value="1"/>
</dbReference>
<organism evidence="18 19">
    <name type="scientific">Filobasidium floriforme</name>
    <dbReference type="NCBI Taxonomy" id="5210"/>
    <lineage>
        <taxon>Eukaryota</taxon>
        <taxon>Fungi</taxon>
        <taxon>Dikarya</taxon>
        <taxon>Basidiomycota</taxon>
        <taxon>Agaricomycotina</taxon>
        <taxon>Tremellomycetes</taxon>
        <taxon>Filobasidiales</taxon>
        <taxon>Filobasidiaceae</taxon>
        <taxon>Filobasidium</taxon>
    </lineage>
</organism>
<keyword evidence="8" id="KW-0325">Glycoprotein</keyword>
<dbReference type="GO" id="GO:0071555">
    <property type="term" value="P:cell wall organization"/>
    <property type="evidence" value="ECO:0007669"/>
    <property type="project" value="UniProtKB-KW"/>
</dbReference>
<dbReference type="InterPro" id="IPR006626">
    <property type="entry name" value="PbH1"/>
</dbReference>
<evidence type="ECO:0000313" key="18">
    <source>
        <dbReference type="EMBL" id="KAG7528858.1"/>
    </source>
</evidence>
<keyword evidence="5" id="KW-0677">Repeat</keyword>
<dbReference type="InterPro" id="IPR012334">
    <property type="entry name" value="Pectin_lyas_fold"/>
</dbReference>
<dbReference type="PANTHER" id="PTHR31736">
    <property type="match status" value="1"/>
</dbReference>
<accession>A0A8K0JGF8</accession>
<dbReference type="Proteomes" id="UP000812966">
    <property type="component" value="Unassembled WGS sequence"/>
</dbReference>
<dbReference type="GO" id="GO:0004650">
    <property type="term" value="F:polygalacturonase activity"/>
    <property type="evidence" value="ECO:0007669"/>
    <property type="project" value="InterPro"/>
</dbReference>
<evidence type="ECO:0000256" key="13">
    <source>
        <dbReference type="ARBA" id="ARBA00041474"/>
    </source>
</evidence>
<comment type="subcellular location">
    <subcellularLocation>
        <location evidence="1">Secreted</location>
    </subcellularLocation>
</comment>
<evidence type="ECO:0000256" key="8">
    <source>
        <dbReference type="ARBA" id="ARBA00023180"/>
    </source>
</evidence>
<dbReference type="Gene3D" id="2.160.20.10">
    <property type="entry name" value="Single-stranded right-handed beta-helix, Pectin lyase-like"/>
    <property type="match status" value="1"/>
</dbReference>
<evidence type="ECO:0000313" key="19">
    <source>
        <dbReference type="Proteomes" id="UP000812966"/>
    </source>
</evidence>
<dbReference type="GO" id="GO:0045490">
    <property type="term" value="P:pectin catabolic process"/>
    <property type="evidence" value="ECO:0007669"/>
    <property type="project" value="UniProtKB-ARBA"/>
</dbReference>
<protein>
    <recommendedName>
        <fullName evidence="12">galacturonan 1,4-alpha-galacturonidase</fullName>
        <ecNumber evidence="12">3.2.1.67</ecNumber>
    </recommendedName>
    <alternativeName>
        <fullName evidence="13">Galacturan 1,4-alpha-galacturonidase C</fullName>
    </alternativeName>
    <alternativeName>
        <fullName evidence="14">Poly(1,4-alpha-D-galacturonide)galacturonohydrolase C</fullName>
    </alternativeName>
</protein>
<dbReference type="SMART" id="SM00710">
    <property type="entry name" value="PbH1"/>
    <property type="match status" value="6"/>
</dbReference>
<keyword evidence="19" id="KW-1185">Reference proteome</keyword>
<comment type="similarity">
    <text evidence="2 16">Belongs to the glycosyl hydrolase 28 family.</text>
</comment>
<evidence type="ECO:0000256" key="15">
    <source>
        <dbReference type="ARBA" id="ARBA00048766"/>
    </source>
</evidence>
<dbReference type="SUPFAM" id="SSF51126">
    <property type="entry name" value="Pectin lyase-like"/>
    <property type="match status" value="1"/>
</dbReference>
<evidence type="ECO:0000256" key="9">
    <source>
        <dbReference type="ARBA" id="ARBA00023295"/>
    </source>
</evidence>
<evidence type="ECO:0000256" key="1">
    <source>
        <dbReference type="ARBA" id="ARBA00004613"/>
    </source>
</evidence>
<evidence type="ECO:0000256" key="17">
    <source>
        <dbReference type="SAM" id="SignalP"/>
    </source>
</evidence>
<proteinExistence type="inferred from homology"/>
<dbReference type="PANTHER" id="PTHR31736:SF11">
    <property type="entry name" value="EXOPOLYGALACTURONASE C-RELATED"/>
    <property type="match status" value="1"/>
</dbReference>
<gene>
    <name evidence="18" type="ORF">FFLO_05891</name>
</gene>
<name>A0A8K0JGF8_9TREE</name>
<comment type="catalytic activity">
    <reaction evidence="15">
        <text>[(1-&gt;4)-alpha-D-galacturonosyl](n) + H2O = alpha-D-galacturonate + [(1-&gt;4)-alpha-D-galacturonosyl](n-1)</text>
        <dbReference type="Rhea" id="RHEA:14117"/>
        <dbReference type="Rhea" id="RHEA-COMP:14570"/>
        <dbReference type="Rhea" id="RHEA-COMP:14572"/>
        <dbReference type="ChEBI" id="CHEBI:15377"/>
        <dbReference type="ChEBI" id="CHEBI:58658"/>
        <dbReference type="ChEBI" id="CHEBI:140523"/>
        <dbReference type="EC" id="3.2.1.67"/>
    </reaction>
</comment>
<reference evidence="18" key="1">
    <citation type="submission" date="2020-04" db="EMBL/GenBank/DDBJ databases">
        <title>Analysis of mating type loci in Filobasidium floriforme.</title>
        <authorList>
            <person name="Nowrousian M."/>
        </authorList>
    </citation>
    <scope>NUCLEOTIDE SEQUENCE</scope>
    <source>
        <strain evidence="18">CBS 6242</strain>
    </source>
</reference>
<feature type="signal peptide" evidence="17">
    <location>
        <begin position="1"/>
        <end position="18"/>
    </location>
</feature>
<keyword evidence="4 17" id="KW-0732">Signal</keyword>
<dbReference type="AlphaFoldDB" id="A0A8K0JGF8"/>
<keyword evidence="6 16" id="KW-0378">Hydrolase</keyword>
<evidence type="ECO:0000256" key="11">
    <source>
        <dbReference type="ARBA" id="ARBA00037312"/>
    </source>
</evidence>